<reference evidence="11 12" key="2">
    <citation type="submission" date="2024-05" db="EMBL/GenBank/DDBJ databases">
        <authorList>
            <person name="Chen Y."/>
            <person name="Shah S."/>
            <person name="Dougan E. K."/>
            <person name="Thang M."/>
            <person name="Chan C."/>
        </authorList>
    </citation>
    <scope>NUCLEOTIDE SEQUENCE [LARGE SCALE GENOMIC DNA]</scope>
</reference>
<dbReference type="InterPro" id="IPR013762">
    <property type="entry name" value="Integrase-like_cat_sf"/>
</dbReference>
<dbReference type="CDD" id="cd18787">
    <property type="entry name" value="SF2_C_DEAD"/>
    <property type="match status" value="1"/>
</dbReference>
<organism evidence="10">
    <name type="scientific">Cladocopium goreaui</name>
    <dbReference type="NCBI Taxonomy" id="2562237"/>
    <lineage>
        <taxon>Eukaryota</taxon>
        <taxon>Sar</taxon>
        <taxon>Alveolata</taxon>
        <taxon>Dinophyceae</taxon>
        <taxon>Suessiales</taxon>
        <taxon>Symbiodiniaceae</taxon>
        <taxon>Cladocopium</taxon>
    </lineage>
</organism>
<dbReference type="InterPro" id="IPR000629">
    <property type="entry name" value="RNA-helicase_DEAD-box_CS"/>
</dbReference>
<dbReference type="PROSITE" id="PS00039">
    <property type="entry name" value="DEAD_ATP_HELICASE"/>
    <property type="match status" value="1"/>
</dbReference>
<dbReference type="GO" id="GO:0006310">
    <property type="term" value="P:DNA recombination"/>
    <property type="evidence" value="ECO:0007669"/>
    <property type="project" value="UniProtKB-KW"/>
</dbReference>
<evidence type="ECO:0000256" key="3">
    <source>
        <dbReference type="ARBA" id="ARBA00022801"/>
    </source>
</evidence>
<accession>A0A9P1DQC5</accession>
<dbReference type="Gene3D" id="1.10.443.10">
    <property type="entry name" value="Intergrase catalytic core"/>
    <property type="match status" value="1"/>
</dbReference>
<dbReference type="Pfam" id="PF00271">
    <property type="entry name" value="Helicase_C"/>
    <property type="match status" value="1"/>
</dbReference>
<dbReference type="EMBL" id="CAMXCT030006013">
    <property type="protein sequence ID" value="CAL4801082.1"/>
    <property type="molecule type" value="Genomic_DNA"/>
</dbReference>
<feature type="region of interest" description="Disordered" evidence="7">
    <location>
        <begin position="1460"/>
        <end position="1517"/>
    </location>
</feature>
<dbReference type="GO" id="GO:0003677">
    <property type="term" value="F:DNA binding"/>
    <property type="evidence" value="ECO:0007669"/>
    <property type="project" value="InterPro"/>
</dbReference>
<dbReference type="Gene3D" id="3.40.50.300">
    <property type="entry name" value="P-loop containing nucleotide triphosphate hydrolases"/>
    <property type="match status" value="2"/>
</dbReference>
<dbReference type="InterPro" id="IPR011545">
    <property type="entry name" value="DEAD/DEAH_box_helicase_dom"/>
</dbReference>
<evidence type="ECO:0000259" key="8">
    <source>
        <dbReference type="PROSITE" id="PS51192"/>
    </source>
</evidence>
<dbReference type="InterPro" id="IPR043128">
    <property type="entry name" value="Rev_trsase/Diguanyl_cyclase"/>
</dbReference>
<dbReference type="EC" id="3.6.4.13" evidence="1"/>
<keyword evidence="6" id="KW-0233">DNA recombination</keyword>
<feature type="domain" description="Helicase ATP-binding" evidence="8">
    <location>
        <begin position="1177"/>
        <end position="1264"/>
    </location>
</feature>
<gene>
    <name evidence="10" type="ORF">C1SCF055_LOCUS38716</name>
</gene>
<dbReference type="Proteomes" id="UP001152797">
    <property type="component" value="Unassembled WGS sequence"/>
</dbReference>
<keyword evidence="12" id="KW-1185">Reference proteome</keyword>
<keyword evidence="3" id="KW-0378">Hydrolase</keyword>
<evidence type="ECO:0000313" key="10">
    <source>
        <dbReference type="EMBL" id="CAI4013770.1"/>
    </source>
</evidence>
<evidence type="ECO:0000256" key="2">
    <source>
        <dbReference type="ARBA" id="ARBA00022741"/>
    </source>
</evidence>
<dbReference type="EMBL" id="CAMXCT020006013">
    <property type="protein sequence ID" value="CAL1167145.1"/>
    <property type="molecule type" value="Genomic_DNA"/>
</dbReference>
<evidence type="ECO:0000256" key="4">
    <source>
        <dbReference type="ARBA" id="ARBA00022806"/>
    </source>
</evidence>
<feature type="domain" description="Helicase C-terminal" evidence="9">
    <location>
        <begin position="1291"/>
        <end position="1446"/>
    </location>
</feature>
<dbReference type="SUPFAM" id="SSF52540">
    <property type="entry name" value="P-loop containing nucleoside triphosphate hydrolases"/>
    <property type="match status" value="1"/>
</dbReference>
<dbReference type="OrthoDB" id="6019648at2759"/>
<evidence type="ECO:0000313" key="11">
    <source>
        <dbReference type="EMBL" id="CAL4801082.1"/>
    </source>
</evidence>
<comment type="caution">
    <text evidence="10">The sequence shown here is derived from an EMBL/GenBank/DDBJ whole genome shotgun (WGS) entry which is preliminary data.</text>
</comment>
<dbReference type="SMART" id="SM00487">
    <property type="entry name" value="DEXDc"/>
    <property type="match status" value="1"/>
</dbReference>
<evidence type="ECO:0000256" key="6">
    <source>
        <dbReference type="ARBA" id="ARBA00023172"/>
    </source>
</evidence>
<name>A0A9P1DQC5_9DINO</name>
<dbReference type="Pfam" id="PF00078">
    <property type="entry name" value="RVT_1"/>
    <property type="match status" value="1"/>
</dbReference>
<feature type="region of interest" description="Disordered" evidence="7">
    <location>
        <begin position="712"/>
        <end position="738"/>
    </location>
</feature>
<dbReference type="Pfam" id="PF00270">
    <property type="entry name" value="DEAD"/>
    <property type="match status" value="1"/>
</dbReference>
<dbReference type="EMBL" id="CAMXCT010006013">
    <property type="protein sequence ID" value="CAI4013770.1"/>
    <property type="molecule type" value="Genomic_DNA"/>
</dbReference>
<evidence type="ECO:0000256" key="1">
    <source>
        <dbReference type="ARBA" id="ARBA00012552"/>
    </source>
</evidence>
<dbReference type="PROSITE" id="PS51194">
    <property type="entry name" value="HELICASE_CTER"/>
    <property type="match status" value="1"/>
</dbReference>
<evidence type="ECO:0000256" key="7">
    <source>
        <dbReference type="SAM" id="MobiDB-lite"/>
    </source>
</evidence>
<dbReference type="SUPFAM" id="SSF56349">
    <property type="entry name" value="DNA breaking-rejoining enzymes"/>
    <property type="match status" value="1"/>
</dbReference>
<keyword evidence="5" id="KW-0067">ATP-binding</keyword>
<dbReference type="InterPro" id="IPR014001">
    <property type="entry name" value="Helicase_ATP-bd"/>
</dbReference>
<feature type="compositionally biased region" description="Basic and acidic residues" evidence="7">
    <location>
        <begin position="1460"/>
        <end position="1471"/>
    </location>
</feature>
<dbReference type="GO" id="GO:0016787">
    <property type="term" value="F:hydrolase activity"/>
    <property type="evidence" value="ECO:0007669"/>
    <property type="project" value="UniProtKB-KW"/>
</dbReference>
<dbReference type="SUPFAM" id="SSF56672">
    <property type="entry name" value="DNA/RNA polymerases"/>
    <property type="match status" value="1"/>
</dbReference>
<keyword evidence="4 11" id="KW-0347">Helicase</keyword>
<dbReference type="Gene3D" id="3.30.70.270">
    <property type="match status" value="1"/>
</dbReference>
<evidence type="ECO:0000259" key="9">
    <source>
        <dbReference type="PROSITE" id="PS51194"/>
    </source>
</evidence>
<dbReference type="InterPro" id="IPR043502">
    <property type="entry name" value="DNA/RNA_pol_sf"/>
</dbReference>
<dbReference type="InterPro" id="IPR000477">
    <property type="entry name" value="RT_dom"/>
</dbReference>
<protein>
    <recommendedName>
        <fullName evidence="1">RNA helicase</fullName>
        <ecNumber evidence="1">3.6.4.13</ecNumber>
    </recommendedName>
</protein>
<dbReference type="GO" id="GO:0015074">
    <property type="term" value="P:DNA integration"/>
    <property type="evidence" value="ECO:0007669"/>
    <property type="project" value="InterPro"/>
</dbReference>
<dbReference type="PROSITE" id="PS51192">
    <property type="entry name" value="HELICASE_ATP_BIND_1"/>
    <property type="match status" value="1"/>
</dbReference>
<sequence>MDTALTIREEENRRAWGGMRNPHLSCRRLPKTWDQGEAINKLLTKAQRLWPQLRHPAEAILQGKQAEEMPTIIVDKIRETIVKSLWNCKPRPQRTARARTPLRAEVIAVWANDPDSGILADWLDHGAPMGFAEEVTSTGVFPTVSKDMEEVEAKTLEGWANYSSASEENKVLQELIQDYKKKGFCHTAASIEEATQELQRKPVLNKLGVLVKTKIENGVEVKKARIIWDLRRSGANSCCRQGERVLLPRLLDLAASALEGFRKSKDCWVAVIDIRDAFLNIPVGKDRFALAAAKPKSEVNDPLEIVLFDTLVFGAASSPTVWGRFAAWLGRTLAAVERRMRVQVYVDDPAFVLIGSFEEAVEQLTTALLWTAIAGFPVKLQKAIGGKEVPWIGAVLSLRTEEQSVVVTIPEEKIAKLKESTDKFLRRPVAGARELRSYAGALSFVAGLVPHLRPFLSSLWAVLPSCGGTASDGACAKGRSGKLVHTRRIEPALRWIGALLSGEAAPLRRELKAHFPALNVTITTDACPFGMGGTLRVEGELKEIFSSDLPQFELQKFEARKGDSKHTTLWEALALLIACRQWLSKFVGVAKVHVRSDSLSLLQTLLKGRAKSKDLAIIAREFALDLAKDRYRIHLLTHIPGVTNLEADALSRELAPVALELPRSLLGVPRASVKLGSAMPGKKRSWQKSQQAEPAGHGKLLPLREGFAIPIRGTGSPKLRDGPAGLSQAREGGGPRPYARGSSAEALAYIADPSLCSSTLKKDISAATTTGPNESRRQLWADLATKAGYSDPFHLRPDIVYEVMGALKLAGFRSAQLYLDTAKAQHVSLGYAWSDQLQQCYRAAVRSCLRNIGSPKQASPLPLAELAALGGSEAVVNGGPIWPARAALLASWWLLREIEASHAVREHVEVDEGNRRISWRLPSSKTDWKALGATRCHSCSCEFAPPVQCPYHCMVAHLEAVGQRPGAPIFPSADGSPASKVVWADTFQWLGAALGLPITHANGARCFTGHTARATGAVHLAASQVEMWRIQLFGRWGSQVFLQYVKAAVTHEEPPKPSDQLIMNRNGGKLHRALVFDSDMHPREWRARQIPRSYGGREEPEEAYYPGNASASAMNAPSGSNSGEIAAQTHILSPMSAYYDGPPSFFPAPAAAAVPAPAQGHNHTCLRATSALGRGTRADLIVATVGRLYDFVRAGIINLEDVNCLVLDEADRMLDMGFQEQIKEIVESHKMPSKDHRQTMMFSATFPDSVQEMAKDYLHDFLMIVVGSAGSPAVTVTQCVEKVDKAEKEQKLTDFVTEVLKRDPDNRILVFTNSKNSAKFLDEKLYAGTATTAALHGDLDQPKREEHLESFRRGTVDIMIATDVASRGLDISRVTHVVNYDAPKEISLYVHRIGRTGRIGHRGTALTYITYEDSWCMDSDDFLRDLPDVMQGAPNTWVPDWLQELSDSKKGDVWNYKKPEWGTSDVRDRGNEQSGFQGWGESTQDATNQDWSAWNGTNGNAGANGNSNNWNNNNSWN</sequence>
<dbReference type="Gene3D" id="3.10.10.10">
    <property type="entry name" value="HIV Type 1 Reverse Transcriptase, subunit A, domain 1"/>
    <property type="match status" value="1"/>
</dbReference>
<reference evidence="10" key="1">
    <citation type="submission" date="2022-10" db="EMBL/GenBank/DDBJ databases">
        <authorList>
            <person name="Chen Y."/>
            <person name="Dougan E. K."/>
            <person name="Chan C."/>
            <person name="Rhodes N."/>
            <person name="Thang M."/>
        </authorList>
    </citation>
    <scope>NUCLEOTIDE SEQUENCE</scope>
</reference>
<proteinExistence type="predicted"/>
<dbReference type="GO" id="GO:0003724">
    <property type="term" value="F:RNA helicase activity"/>
    <property type="evidence" value="ECO:0007669"/>
    <property type="project" value="UniProtKB-EC"/>
</dbReference>
<keyword evidence="2" id="KW-0547">Nucleotide-binding</keyword>
<dbReference type="PANTHER" id="PTHR47958">
    <property type="entry name" value="ATP-DEPENDENT RNA HELICASE DBP3"/>
    <property type="match status" value="1"/>
</dbReference>
<dbReference type="InterPro" id="IPR001650">
    <property type="entry name" value="Helicase_C-like"/>
</dbReference>
<dbReference type="SMART" id="SM00490">
    <property type="entry name" value="HELICc"/>
    <property type="match status" value="1"/>
</dbReference>
<feature type="compositionally biased region" description="Low complexity" evidence="7">
    <location>
        <begin position="1491"/>
        <end position="1517"/>
    </location>
</feature>
<feature type="region of interest" description="Disordered" evidence="7">
    <location>
        <begin position="678"/>
        <end position="697"/>
    </location>
</feature>
<dbReference type="InterPro" id="IPR011010">
    <property type="entry name" value="DNA_brk_join_enz"/>
</dbReference>
<evidence type="ECO:0000256" key="5">
    <source>
        <dbReference type="ARBA" id="ARBA00022840"/>
    </source>
</evidence>
<evidence type="ECO:0000313" key="12">
    <source>
        <dbReference type="Proteomes" id="UP001152797"/>
    </source>
</evidence>
<feature type="compositionally biased region" description="Polar residues" evidence="7">
    <location>
        <begin position="1472"/>
        <end position="1490"/>
    </location>
</feature>
<dbReference type="InterPro" id="IPR027417">
    <property type="entry name" value="P-loop_NTPase"/>
</dbReference>
<dbReference type="GO" id="GO:0005524">
    <property type="term" value="F:ATP binding"/>
    <property type="evidence" value="ECO:0007669"/>
    <property type="project" value="UniProtKB-KW"/>
</dbReference>